<dbReference type="InterPro" id="IPR036388">
    <property type="entry name" value="WH-like_DNA-bd_sf"/>
</dbReference>
<proteinExistence type="predicted"/>
<reference evidence="2" key="2">
    <citation type="submission" date="2025-09" db="UniProtKB">
        <authorList>
            <consortium name="Ensembl"/>
        </authorList>
    </citation>
    <scope>IDENTIFICATION</scope>
</reference>
<dbReference type="SUPFAM" id="SSF46689">
    <property type="entry name" value="Homeodomain-like"/>
    <property type="match status" value="1"/>
</dbReference>
<dbReference type="Pfam" id="PF25787">
    <property type="entry name" value="HTH_SB"/>
    <property type="match status" value="1"/>
</dbReference>
<dbReference type="Ensembl" id="ENSFHET00000007569.1">
    <property type="protein sequence ID" value="ENSFHEP00000005205.1"/>
    <property type="gene ID" value="ENSFHEG00000006152.1"/>
</dbReference>
<name>A0A3Q2P0U1_FUNHE</name>
<evidence type="ECO:0000313" key="3">
    <source>
        <dbReference type="Proteomes" id="UP000265000"/>
    </source>
</evidence>
<dbReference type="GeneTree" id="ENSGT00940000177428"/>
<organism evidence="2 3">
    <name type="scientific">Fundulus heteroclitus</name>
    <name type="common">Killifish</name>
    <name type="synonym">Mummichog</name>
    <dbReference type="NCBI Taxonomy" id="8078"/>
    <lineage>
        <taxon>Eukaryota</taxon>
        <taxon>Metazoa</taxon>
        <taxon>Chordata</taxon>
        <taxon>Craniata</taxon>
        <taxon>Vertebrata</taxon>
        <taxon>Euteleostomi</taxon>
        <taxon>Actinopterygii</taxon>
        <taxon>Neopterygii</taxon>
        <taxon>Teleostei</taxon>
        <taxon>Neoteleostei</taxon>
        <taxon>Acanthomorphata</taxon>
        <taxon>Ovalentaria</taxon>
        <taxon>Atherinomorphae</taxon>
        <taxon>Cyprinodontiformes</taxon>
        <taxon>Fundulidae</taxon>
        <taxon>Fundulus</taxon>
    </lineage>
</organism>
<reference evidence="2" key="1">
    <citation type="submission" date="2025-08" db="UniProtKB">
        <authorList>
            <consortium name="Ensembl"/>
        </authorList>
    </citation>
    <scope>IDENTIFICATION</scope>
</reference>
<accession>A0A3Q2P0U1</accession>
<dbReference type="InterPro" id="IPR009057">
    <property type="entry name" value="Homeodomain-like_sf"/>
</dbReference>
<dbReference type="Proteomes" id="UP000265000">
    <property type="component" value="Unplaced"/>
</dbReference>
<evidence type="ECO:0000313" key="2">
    <source>
        <dbReference type="Ensembl" id="ENSFHEP00000005205.1"/>
    </source>
</evidence>
<dbReference type="InterPro" id="IPR057667">
    <property type="entry name" value="HTH_SB"/>
</dbReference>
<keyword evidence="3" id="KW-1185">Reference proteome</keyword>
<dbReference type="Gene3D" id="1.10.10.10">
    <property type="entry name" value="Winged helix-like DNA-binding domain superfamily/Winged helix DNA-binding domain"/>
    <property type="match status" value="1"/>
</dbReference>
<dbReference type="STRING" id="8078.ENSFHEP00000005205"/>
<sequence length="70" mass="8048">LRSKTNDIPIGLRSEIVALHNAGKGYRLISKTLQIPDCTVRNIVRKWKRFNTVASLSWTMKHIERTQGTE</sequence>
<dbReference type="AlphaFoldDB" id="A0A3Q2P0U1"/>
<evidence type="ECO:0000259" key="1">
    <source>
        <dbReference type="Pfam" id="PF25787"/>
    </source>
</evidence>
<feature type="domain" description="Sleeping Beauty transposase HTH" evidence="1">
    <location>
        <begin position="4"/>
        <end position="53"/>
    </location>
</feature>
<protein>
    <recommendedName>
        <fullName evidence="1">Sleeping Beauty transposase HTH domain-containing protein</fullName>
    </recommendedName>
</protein>